<dbReference type="Proteomes" id="UP000288246">
    <property type="component" value="Unassembled WGS sequence"/>
</dbReference>
<dbReference type="EMBL" id="BHYL01000059">
    <property type="protein sequence ID" value="GCD19298.1"/>
    <property type="molecule type" value="Genomic_DNA"/>
</dbReference>
<protein>
    <submittedName>
        <fullName evidence="1">Uncharacterized protein</fullName>
    </submittedName>
</protein>
<reference evidence="1 2" key="1">
    <citation type="submission" date="2018-11" db="EMBL/GenBank/DDBJ databases">
        <title>Draft genome sequence of Cellulomonas takizawaensis strain TKZ-21.</title>
        <authorList>
            <person name="Yamamura H."/>
            <person name="Hayashi T."/>
            <person name="Hamada M."/>
            <person name="Serisawa Y."/>
            <person name="Matsuyama K."/>
            <person name="Nakagawa Y."/>
            <person name="Otoguro M."/>
            <person name="Yanagida F."/>
            <person name="Hayakawa M."/>
        </authorList>
    </citation>
    <scope>NUCLEOTIDE SEQUENCE [LARGE SCALE GENOMIC DNA]</scope>
    <source>
        <strain evidence="1 2">TKZ-21</strain>
    </source>
</reference>
<evidence type="ECO:0000313" key="1">
    <source>
        <dbReference type="EMBL" id="GCD19298.1"/>
    </source>
</evidence>
<proteinExistence type="predicted"/>
<keyword evidence="2" id="KW-1185">Reference proteome</keyword>
<evidence type="ECO:0000313" key="2">
    <source>
        <dbReference type="Proteomes" id="UP000288246"/>
    </source>
</evidence>
<sequence>MSYTSRGTNVFEDLARDAEHLAAAVRVNANRSIDVVVHALLTAAIDDTLGSLGRVCAARPGVGDRYDVELPAMYRPPVPRGTAVIWVDDDVLDDVAKDGWFDQFDEPTRVRDALAALDQRAFAIERDAESSTWASSGLLDLVLEVLSAAMAHKRAS</sequence>
<organism evidence="1 2">
    <name type="scientific">Cellulomonas algicola</name>
    <dbReference type="NCBI Taxonomy" id="2071633"/>
    <lineage>
        <taxon>Bacteria</taxon>
        <taxon>Bacillati</taxon>
        <taxon>Actinomycetota</taxon>
        <taxon>Actinomycetes</taxon>
        <taxon>Micrococcales</taxon>
        <taxon>Cellulomonadaceae</taxon>
        <taxon>Cellulomonas</taxon>
    </lineage>
</organism>
<accession>A0A401UXB6</accession>
<dbReference type="AlphaFoldDB" id="A0A401UXB6"/>
<comment type="caution">
    <text evidence="1">The sequence shown here is derived from an EMBL/GenBank/DDBJ whole genome shotgun (WGS) entry which is preliminary data.</text>
</comment>
<gene>
    <name evidence="1" type="ORF">CTKZ_08600</name>
</gene>
<name>A0A401UXB6_9CELL</name>